<dbReference type="OrthoDB" id="6475849at2759"/>
<dbReference type="EnsemblMetazoa" id="MDOA000896-RA">
    <property type="protein sequence ID" value="MDOA000896-PA"/>
    <property type="gene ID" value="MDOA000896"/>
</dbReference>
<dbReference type="GO" id="GO:0005886">
    <property type="term" value="C:plasma membrane"/>
    <property type="evidence" value="ECO:0007669"/>
    <property type="project" value="UniProtKB-SubCell"/>
</dbReference>
<dbReference type="InterPro" id="IPR008753">
    <property type="entry name" value="Peptidase_M13_N"/>
</dbReference>
<dbReference type="eggNOG" id="KOG3624">
    <property type="taxonomic scope" value="Eukaryota"/>
</dbReference>
<dbReference type="VEuPathDB" id="VectorBase:MDOA000896"/>
<evidence type="ECO:0000259" key="10">
    <source>
        <dbReference type="Pfam" id="PF05649"/>
    </source>
</evidence>
<dbReference type="KEGG" id="mde:101901125"/>
<dbReference type="RefSeq" id="XP_005176694.1">
    <property type="nucleotide sequence ID" value="XM_005176637.3"/>
</dbReference>
<accession>A0A1I8M3K0</accession>
<dbReference type="Pfam" id="PF05649">
    <property type="entry name" value="Peptidase_M13_N"/>
    <property type="match status" value="1"/>
</dbReference>
<dbReference type="CDD" id="cd08662">
    <property type="entry name" value="M13"/>
    <property type="match status" value="1"/>
</dbReference>
<dbReference type="PROSITE" id="PS51885">
    <property type="entry name" value="NEPRILYSIN"/>
    <property type="match status" value="1"/>
</dbReference>
<sequence length="720" mass="83329">MFRSSKRTKCKVQLLFLLLLIFIVNFKSILCAAVAYTAFSNEVFDNTDLLRSKYTGQMLSFMNFSIDPCEDFYEFACGNWKNVIEEHQSPSKRTNLNDIDYGLANIAEMLLQEPNILNIAPEYDEEFQLTKKFYYDCLAANLVGITKSEDYLEVLQQIGGFPALDPDWDPAAFSWVNMSAHMSNYGISGMMREGVVPEYPFQAYFDLPSFGLEIELHPDSIQDTSSNAYQTNYQRMHDILSVYEIEEDQIPVIVDEIFEMLREVLVVFEEFDENEFKCKNITSLLDESTAEAVNITVREQWQSYLEIAWKNKDLELEDDYKPCDYLYYKLETICADHKEAVANYLSLKFLHELDSQLKDVKYQKEYCVSRMRAVMTFLFDHLYMKLYANEELFDEVNAMIDDIKSSLSSLVEEAEWLDDETREEALLKEASINKVIGRYETPETVQRLIAEMKNLEFVEGGSYEANNLNLKKFEQFIDRYNGLHAAELDNNTKPLQLLVGMQPNAFYYNIDNSMYVMAGVLHPPTFDKIWPNSLKYGTLGYLVGHELTHALDTAGAKYDHTGSKRYWWSDYSDSLFKERAQCFVDYFNNYHVPEINRNINGNITRDENIADAGGLRVAMLAYRRLRENIAAENPASAMDDSDERMPGLDFTPEQLFFLGNAQVWCSSYKEANYWEELSDVHTIDKYRVLGMVSNNADFAQAYNCPLGSAMNPVEDKCIIW</sequence>
<evidence type="ECO:0000256" key="1">
    <source>
        <dbReference type="ARBA" id="ARBA00001947"/>
    </source>
</evidence>
<evidence type="ECO:0000256" key="5">
    <source>
        <dbReference type="ARBA" id="ARBA00022723"/>
    </source>
</evidence>
<reference evidence="13" key="2">
    <citation type="submission" date="2025-04" db="UniProtKB">
        <authorList>
            <consortium name="RefSeq"/>
        </authorList>
    </citation>
    <scope>IDENTIFICATION</scope>
    <source>
        <strain evidence="13">Aabys</strain>
    </source>
</reference>
<protein>
    <submittedName>
        <fullName evidence="13">Membrane metallo-endopeptidase-like 1</fullName>
    </submittedName>
</protein>
<evidence type="ECO:0000256" key="3">
    <source>
        <dbReference type="ARBA" id="ARBA00007357"/>
    </source>
</evidence>
<dbReference type="PRINTS" id="PR00786">
    <property type="entry name" value="NEPRILYSIN"/>
</dbReference>
<dbReference type="InterPro" id="IPR000718">
    <property type="entry name" value="Peptidase_M13"/>
</dbReference>
<keyword evidence="4" id="KW-0645">Protease</keyword>
<keyword evidence="8" id="KW-0482">Metalloprotease</keyword>
<evidence type="ECO:0000313" key="12">
    <source>
        <dbReference type="Proteomes" id="UP001652621"/>
    </source>
</evidence>
<dbReference type="AlphaFoldDB" id="A0A1I8M3K0"/>
<feature type="domain" description="Peptidase M13 N-terminal" evidence="10">
    <location>
        <begin position="68"/>
        <end position="439"/>
    </location>
</feature>
<dbReference type="Pfam" id="PF01431">
    <property type="entry name" value="Peptidase_M13"/>
    <property type="match status" value="1"/>
</dbReference>
<proteinExistence type="inferred from homology"/>
<name>A0A1I8M3K0_MUSDO</name>
<dbReference type="Gene3D" id="3.40.390.10">
    <property type="entry name" value="Collagenase (Catalytic Domain)"/>
    <property type="match status" value="1"/>
</dbReference>
<dbReference type="InterPro" id="IPR024079">
    <property type="entry name" value="MetalloPept_cat_dom_sf"/>
</dbReference>
<comment type="subcellular location">
    <subcellularLocation>
        <location evidence="2">Cell membrane</location>
        <topology evidence="2">Single-pass type II membrane protein</topology>
    </subcellularLocation>
</comment>
<dbReference type="PANTHER" id="PTHR11733">
    <property type="entry name" value="ZINC METALLOPROTEASE FAMILY M13 NEPRILYSIN-RELATED"/>
    <property type="match status" value="1"/>
</dbReference>
<dbReference type="InterPro" id="IPR042089">
    <property type="entry name" value="Peptidase_M13_dom_2"/>
</dbReference>
<gene>
    <name evidence="11" type="primary">101901125</name>
    <name evidence="13" type="synonym">LOC101901125</name>
</gene>
<dbReference type="GO" id="GO:0004222">
    <property type="term" value="F:metalloendopeptidase activity"/>
    <property type="evidence" value="ECO:0007669"/>
    <property type="project" value="InterPro"/>
</dbReference>
<dbReference type="InterPro" id="IPR018497">
    <property type="entry name" value="Peptidase_M13_C"/>
</dbReference>
<dbReference type="VEuPathDB" id="VectorBase:MDOMA2_021077"/>
<dbReference type="Proteomes" id="UP001652621">
    <property type="component" value="Unplaced"/>
</dbReference>
<keyword evidence="7" id="KW-0862">Zinc</keyword>
<dbReference type="Gene3D" id="1.10.1380.10">
    <property type="entry name" value="Neutral endopeptidase , domain2"/>
    <property type="match status" value="1"/>
</dbReference>
<dbReference type="GO" id="GO:0046872">
    <property type="term" value="F:metal ion binding"/>
    <property type="evidence" value="ECO:0007669"/>
    <property type="project" value="UniProtKB-KW"/>
</dbReference>
<evidence type="ECO:0000313" key="13">
    <source>
        <dbReference type="RefSeq" id="XP_005176694.1"/>
    </source>
</evidence>
<keyword evidence="6" id="KW-0378">Hydrolase</keyword>
<evidence type="ECO:0000313" key="11">
    <source>
        <dbReference type="EnsemblMetazoa" id="MDOA000896-PA"/>
    </source>
</evidence>
<evidence type="ECO:0000259" key="9">
    <source>
        <dbReference type="Pfam" id="PF01431"/>
    </source>
</evidence>
<keyword evidence="5" id="KW-0479">Metal-binding</keyword>
<reference evidence="11" key="1">
    <citation type="submission" date="2020-05" db="UniProtKB">
        <authorList>
            <consortium name="EnsemblMetazoa"/>
        </authorList>
    </citation>
    <scope>IDENTIFICATION</scope>
    <source>
        <strain evidence="11">Aabys</strain>
    </source>
</reference>
<organism evidence="11">
    <name type="scientific">Musca domestica</name>
    <name type="common">House fly</name>
    <dbReference type="NCBI Taxonomy" id="7370"/>
    <lineage>
        <taxon>Eukaryota</taxon>
        <taxon>Metazoa</taxon>
        <taxon>Ecdysozoa</taxon>
        <taxon>Arthropoda</taxon>
        <taxon>Hexapoda</taxon>
        <taxon>Insecta</taxon>
        <taxon>Pterygota</taxon>
        <taxon>Neoptera</taxon>
        <taxon>Endopterygota</taxon>
        <taxon>Diptera</taxon>
        <taxon>Brachycera</taxon>
        <taxon>Muscomorpha</taxon>
        <taxon>Muscoidea</taxon>
        <taxon>Muscidae</taxon>
        <taxon>Musca</taxon>
    </lineage>
</organism>
<evidence type="ECO:0000256" key="7">
    <source>
        <dbReference type="ARBA" id="ARBA00022833"/>
    </source>
</evidence>
<dbReference type="GeneID" id="101901125"/>
<dbReference type="GO" id="GO:0016485">
    <property type="term" value="P:protein processing"/>
    <property type="evidence" value="ECO:0007669"/>
    <property type="project" value="TreeGrafter"/>
</dbReference>
<evidence type="ECO:0000256" key="4">
    <source>
        <dbReference type="ARBA" id="ARBA00022670"/>
    </source>
</evidence>
<dbReference type="PANTHER" id="PTHR11733:SF241">
    <property type="entry name" value="GH26575P-RELATED"/>
    <property type="match status" value="1"/>
</dbReference>
<comment type="cofactor">
    <cofactor evidence="1">
        <name>Zn(2+)</name>
        <dbReference type="ChEBI" id="CHEBI:29105"/>
    </cofactor>
</comment>
<evidence type="ECO:0000256" key="8">
    <source>
        <dbReference type="ARBA" id="ARBA00023049"/>
    </source>
</evidence>
<comment type="similarity">
    <text evidence="3">Belongs to the peptidase M13 family.</text>
</comment>
<dbReference type="SUPFAM" id="SSF55486">
    <property type="entry name" value="Metalloproteases ('zincins'), catalytic domain"/>
    <property type="match status" value="1"/>
</dbReference>
<evidence type="ECO:0000256" key="2">
    <source>
        <dbReference type="ARBA" id="ARBA00004401"/>
    </source>
</evidence>
<keyword evidence="12" id="KW-1185">Reference proteome</keyword>
<evidence type="ECO:0000256" key="6">
    <source>
        <dbReference type="ARBA" id="ARBA00022801"/>
    </source>
</evidence>
<feature type="domain" description="Peptidase M13 C-terminal" evidence="9">
    <location>
        <begin position="504"/>
        <end position="715"/>
    </location>
</feature>